<feature type="transmembrane region" description="Helical" evidence="1">
    <location>
        <begin position="435"/>
        <end position="458"/>
    </location>
</feature>
<organism evidence="2 3">
    <name type="scientific">Microbacterium phycohabitans</name>
    <dbReference type="NCBI Taxonomy" id="3075993"/>
    <lineage>
        <taxon>Bacteria</taxon>
        <taxon>Bacillati</taxon>
        <taxon>Actinomycetota</taxon>
        <taxon>Actinomycetes</taxon>
        <taxon>Micrococcales</taxon>
        <taxon>Microbacteriaceae</taxon>
        <taxon>Microbacterium</taxon>
    </lineage>
</organism>
<keyword evidence="3" id="KW-1185">Reference proteome</keyword>
<dbReference type="RefSeq" id="WP_316003236.1">
    <property type="nucleotide sequence ID" value="NZ_JAWDIT010000001.1"/>
</dbReference>
<proteinExistence type="predicted"/>
<protein>
    <submittedName>
        <fullName evidence="2">DUF6541 family protein</fullName>
    </submittedName>
</protein>
<evidence type="ECO:0000313" key="3">
    <source>
        <dbReference type="Proteomes" id="UP001261125"/>
    </source>
</evidence>
<feature type="transmembrane region" description="Helical" evidence="1">
    <location>
        <begin position="6"/>
        <end position="31"/>
    </location>
</feature>
<comment type="caution">
    <text evidence="2">The sequence shown here is derived from an EMBL/GenBank/DDBJ whole genome shotgun (WGS) entry which is preliminary data.</text>
</comment>
<sequence>MSDSWWVIVMPLIISVVALVVPGIAVLAAGWGVRRLRILTLAPVVSIAILAVAAIAAPLAGLAWSILPVAIVTVVAAAAAFGLRRWVGRETEAPTSGRTALWGSLSLIGAGVVIALQLAWVFGGPAHISQTFDAIVHLNTVAFAVDTGDASAFHIGLTSDIGFYPNGWHTVAALAAQVTGASVPVAVNAANIALAAVAWPMSVVALSTVLLSERTAVVVSAAALSTGFGAFPLLLMFFGVLYPNAMGYAVLPGGVAVVVHLLRATGSAARVRAAVLLLVAAAGVGLAHPNAFLSMAALGAGIAVVELVGRAVRHPSRRRWMSTTAILLALFVVLGVLWRVMRTNAEMSIWAPWQTTARAVGEALLLSPGGYTITLTVSVMIAVGVFAIVRRPRLLVVAAPMAVATVLFVVASGTAGGNALREFLTNPWYNDSYRLAALLPAAGIPVAVLGAVTIADAVARVLARARAGRVLRVAVAGVGVLAVFSVGVSPNILRTAADARGAYALDATSPLLTSNEEALLERLPETTPADAVIAGSPWTGASLAYAIGDREVLRKHVFGAIGTDEEYLDNRLSAIDSDPRVCEVVDRLGVDYVLDFGAQNVWNNPGVGLERQGLYNLSPSEHLVLVDSEGPSARLFKIEGC</sequence>
<feature type="transmembrane region" description="Helical" evidence="1">
    <location>
        <begin position="394"/>
        <end position="415"/>
    </location>
</feature>
<dbReference type="Proteomes" id="UP001261125">
    <property type="component" value="Unassembled WGS sequence"/>
</dbReference>
<dbReference type="InterPro" id="IPR046671">
    <property type="entry name" value="DUF6541"/>
</dbReference>
<feature type="transmembrane region" description="Helical" evidence="1">
    <location>
        <begin position="470"/>
        <end position="488"/>
    </location>
</feature>
<feature type="transmembrane region" description="Helical" evidence="1">
    <location>
        <begin position="269"/>
        <end position="286"/>
    </location>
</feature>
<keyword evidence="1" id="KW-1133">Transmembrane helix</keyword>
<evidence type="ECO:0000256" key="1">
    <source>
        <dbReference type="SAM" id="Phobius"/>
    </source>
</evidence>
<feature type="transmembrane region" description="Helical" evidence="1">
    <location>
        <begin position="66"/>
        <end position="87"/>
    </location>
</feature>
<dbReference type="EMBL" id="JAWDIT010000001">
    <property type="protein sequence ID" value="MDU0344416.1"/>
    <property type="molecule type" value="Genomic_DNA"/>
</dbReference>
<feature type="transmembrane region" description="Helical" evidence="1">
    <location>
        <begin position="99"/>
        <end position="122"/>
    </location>
</feature>
<feature type="transmembrane region" description="Helical" evidence="1">
    <location>
        <begin position="292"/>
        <end position="308"/>
    </location>
</feature>
<gene>
    <name evidence="2" type="ORF">RWH44_01755</name>
</gene>
<reference evidence="2 3" key="1">
    <citation type="submission" date="2023-09" db="EMBL/GenBank/DDBJ databases">
        <title>Microbacterium fusihabitans sp. nov., Microbacterium phycihabitans sp. nov., and Microbacterium cervinum sp. nov., isolated from dried seaweeds of beach.</title>
        <authorList>
            <person name="Lee S.D."/>
        </authorList>
    </citation>
    <scope>NUCLEOTIDE SEQUENCE [LARGE SCALE GENOMIC DNA]</scope>
    <source>
        <strain evidence="2 3">KSW2-29</strain>
    </source>
</reference>
<feature type="transmembrane region" description="Helical" evidence="1">
    <location>
        <begin position="218"/>
        <end position="239"/>
    </location>
</feature>
<feature type="transmembrane region" description="Helical" evidence="1">
    <location>
        <begin position="320"/>
        <end position="341"/>
    </location>
</feature>
<keyword evidence="1" id="KW-0472">Membrane</keyword>
<evidence type="ECO:0000313" key="2">
    <source>
        <dbReference type="EMBL" id="MDU0344416.1"/>
    </source>
</evidence>
<feature type="transmembrane region" description="Helical" evidence="1">
    <location>
        <begin position="38"/>
        <end position="60"/>
    </location>
</feature>
<feature type="transmembrane region" description="Helical" evidence="1">
    <location>
        <begin position="192"/>
        <end position="211"/>
    </location>
</feature>
<dbReference type="Pfam" id="PF20176">
    <property type="entry name" value="DUF6541"/>
    <property type="match status" value="1"/>
</dbReference>
<feature type="transmembrane region" description="Helical" evidence="1">
    <location>
        <begin position="245"/>
        <end position="262"/>
    </location>
</feature>
<feature type="transmembrane region" description="Helical" evidence="1">
    <location>
        <begin position="370"/>
        <end position="389"/>
    </location>
</feature>
<keyword evidence="1" id="KW-0812">Transmembrane</keyword>
<name>A0ABU3SI35_9MICO</name>
<accession>A0ABU3SI35</accession>